<dbReference type="EMBL" id="BGPR01009027">
    <property type="protein sequence ID" value="GBN37501.1"/>
    <property type="molecule type" value="Genomic_DNA"/>
</dbReference>
<protein>
    <submittedName>
        <fullName evidence="2">Uncharacterized protein</fullName>
    </submittedName>
</protein>
<proteinExistence type="predicted"/>
<keyword evidence="3" id="KW-1185">Reference proteome</keyword>
<dbReference type="AlphaFoldDB" id="A0A4Y2NE04"/>
<evidence type="ECO:0000313" key="3">
    <source>
        <dbReference type="Proteomes" id="UP000499080"/>
    </source>
</evidence>
<comment type="caution">
    <text evidence="2">The sequence shown here is derived from an EMBL/GenBank/DDBJ whole genome shotgun (WGS) entry which is preliminary data.</text>
</comment>
<reference evidence="2 3" key="1">
    <citation type="journal article" date="2019" name="Sci. Rep.">
        <title>Orb-weaving spider Araneus ventricosus genome elucidates the spidroin gene catalogue.</title>
        <authorList>
            <person name="Kono N."/>
            <person name="Nakamura H."/>
            <person name="Ohtoshi R."/>
            <person name="Moran D.A.P."/>
            <person name="Shinohara A."/>
            <person name="Yoshida Y."/>
            <person name="Fujiwara M."/>
            <person name="Mori M."/>
            <person name="Tomita M."/>
            <person name="Arakawa K."/>
        </authorList>
    </citation>
    <scope>NUCLEOTIDE SEQUENCE [LARGE SCALE GENOMIC DNA]</scope>
</reference>
<evidence type="ECO:0000256" key="1">
    <source>
        <dbReference type="SAM" id="MobiDB-lite"/>
    </source>
</evidence>
<feature type="region of interest" description="Disordered" evidence="1">
    <location>
        <begin position="101"/>
        <end position="126"/>
    </location>
</feature>
<accession>A0A4Y2NE04</accession>
<dbReference type="Proteomes" id="UP000499080">
    <property type="component" value="Unassembled WGS sequence"/>
</dbReference>
<gene>
    <name evidence="2" type="ORF">AVEN_11053_1</name>
</gene>
<organism evidence="2 3">
    <name type="scientific">Araneus ventricosus</name>
    <name type="common">Orbweaver spider</name>
    <name type="synonym">Epeira ventricosa</name>
    <dbReference type="NCBI Taxonomy" id="182803"/>
    <lineage>
        <taxon>Eukaryota</taxon>
        <taxon>Metazoa</taxon>
        <taxon>Ecdysozoa</taxon>
        <taxon>Arthropoda</taxon>
        <taxon>Chelicerata</taxon>
        <taxon>Arachnida</taxon>
        <taxon>Araneae</taxon>
        <taxon>Araneomorphae</taxon>
        <taxon>Entelegynae</taxon>
        <taxon>Araneoidea</taxon>
        <taxon>Araneidae</taxon>
        <taxon>Araneus</taxon>
    </lineage>
</organism>
<name>A0A4Y2NE04_ARAVE</name>
<sequence length="126" mass="13883">MEKDALFTNIQEKIKHRKEGKRQHLYKLATQTDNKSLVITVIALSTTFNSPASTTGKTPKRLISLPRAFPFDDYSPKIKVLKISISGKPLEGRGGLVVSSPLWDRRVPGSKPDSTEDPPCLGPAAR</sequence>
<evidence type="ECO:0000313" key="2">
    <source>
        <dbReference type="EMBL" id="GBN37501.1"/>
    </source>
</evidence>